<gene>
    <name evidence="2" type="ORF">VCS650_LOCUS18937</name>
</gene>
<accession>A0A814MJT6</accession>
<dbReference type="AlphaFoldDB" id="A0A814MJT6"/>
<sequence length="341" mass="39286">MKKPKVKIKSTEDAPPRGNEKNSFQFLDDISLRAGALFTNPYFIKNITAKVCARVFGEEQDVTEDIEEFSKITSLNLRPQLQLQGLLSFDSYMESDVQSNPYQIHVHGEWNYHAIKASETDPEIYRLHVFLGTIKLLHELFHCLTPSFIEYRNQQRPDLKPLVETPPDMGRKGITNTERKRGGKGIRFIGDMGFAMEEILFNGARLFHHPLSGDFHFLINKLYLQEYESKTCRTTNYDINIMSIWSTFMSSENLFTFQDIKQFSLLKIERPVSPKKTSIFSSPRKISSNSSEDSSPSKQYRHLQSPSIGGIFSDDFNEDDQSDDELENHLLQDLLPQGRKS</sequence>
<dbReference type="OrthoDB" id="10040398at2759"/>
<feature type="compositionally biased region" description="Low complexity" evidence="1">
    <location>
        <begin position="287"/>
        <end position="297"/>
    </location>
</feature>
<reference evidence="2" key="1">
    <citation type="submission" date="2021-02" db="EMBL/GenBank/DDBJ databases">
        <authorList>
            <person name="Nowell W R."/>
        </authorList>
    </citation>
    <scope>NUCLEOTIDE SEQUENCE</scope>
</reference>
<evidence type="ECO:0000313" key="3">
    <source>
        <dbReference type="Proteomes" id="UP000663891"/>
    </source>
</evidence>
<feature type="region of interest" description="Disordered" evidence="1">
    <location>
        <begin position="1"/>
        <end position="20"/>
    </location>
</feature>
<evidence type="ECO:0000256" key="1">
    <source>
        <dbReference type="SAM" id="MobiDB-lite"/>
    </source>
</evidence>
<name>A0A814MJT6_9BILA</name>
<feature type="compositionally biased region" description="Basic and acidic residues" evidence="1">
    <location>
        <begin position="9"/>
        <end position="20"/>
    </location>
</feature>
<evidence type="ECO:0000313" key="2">
    <source>
        <dbReference type="EMBL" id="CAF1079615.1"/>
    </source>
</evidence>
<organism evidence="2 3">
    <name type="scientific">Adineta steineri</name>
    <dbReference type="NCBI Taxonomy" id="433720"/>
    <lineage>
        <taxon>Eukaryota</taxon>
        <taxon>Metazoa</taxon>
        <taxon>Spiralia</taxon>
        <taxon>Gnathifera</taxon>
        <taxon>Rotifera</taxon>
        <taxon>Eurotatoria</taxon>
        <taxon>Bdelloidea</taxon>
        <taxon>Adinetida</taxon>
        <taxon>Adinetidae</taxon>
        <taxon>Adineta</taxon>
    </lineage>
</organism>
<dbReference type="Proteomes" id="UP000663891">
    <property type="component" value="Unassembled WGS sequence"/>
</dbReference>
<dbReference type="EMBL" id="CAJNON010000185">
    <property type="protein sequence ID" value="CAF1079615.1"/>
    <property type="molecule type" value="Genomic_DNA"/>
</dbReference>
<comment type="caution">
    <text evidence="2">The sequence shown here is derived from an EMBL/GenBank/DDBJ whole genome shotgun (WGS) entry which is preliminary data.</text>
</comment>
<feature type="compositionally biased region" description="Polar residues" evidence="1">
    <location>
        <begin position="276"/>
        <end position="286"/>
    </location>
</feature>
<protein>
    <submittedName>
        <fullName evidence="2">Uncharacterized protein</fullName>
    </submittedName>
</protein>
<proteinExistence type="predicted"/>
<feature type="region of interest" description="Disordered" evidence="1">
    <location>
        <begin position="276"/>
        <end position="323"/>
    </location>
</feature>